<dbReference type="AlphaFoldDB" id="A0A367UDM9"/>
<sequence length="785" mass="86646">MTTSARKAFLWLVLFTLAYLAVELHFNATLLSIASSAVSTAAQISDVEHYGRTVSGFGFGLTLLGFLAGSGFLPNSKLALLWGAGMIASVGVFWFAPGEELAFVFFPVVGTILAGLIAYISLQEPENTGILKCLVVLATFMTAVPGMYFGQKYLLDELVINPSSGEDRLLAKNIALLKSGLSNYSVAIDELDLEAMGGRETPEAQTLLSLIGAVAMNAEPFVNSIMDNATRKTIVEQVARNRMLVDLDEKYAQYQDAGANFERDFVQIYGKHSKEYGDVPSRAGRKVDEEWSRMQAELDNSFKRYTAASDQFLEDMREFYGQIYPDRLQRFYKSLGRCDTRACVNKHQEDFNKQWARSRSKAPAPDQMAFCRRETDGEAAGRAVGDFAGLRLLDLFDNLQGDRQWKCPAEPNTVFNRVVEIHIPSFTESSGGRPPFMSQQEFRAHSSVIQEVRNQLAGRGLKLPPSWTPLNKQAFADAVYEKANGERVAKWRTSITNALGFYLPPGLSRQQLISQKDVQSVIRQKVGDDIYISGWRWDWSHEAFTRQVVLPRIDQAIKDEVSEFKSNAVNYADGGSLEELGKSAYRAILVPVISLTLSLAFAIFTAVKAVSSIVLLLTGGHRYALIASKFAVLAAATLIVFAPLSITNAYTESGAYKRLHLMAMDSSPAVASLADWTIRIEPIIAPIGMAMVRTYNPLGAAIVDDKSESGDESSPTRPVNLPDDYAPELNANMVREVQKAVGAIPDGDYGPNTARAVRNWQQKNGYEPADGRISVRLLQFVRENT</sequence>
<reference evidence="4 5" key="1">
    <citation type="submission" date="2014-07" db="EMBL/GenBank/DDBJ databases">
        <title>Draft genome sequence of Thalassospira xianhensis P-4 (MCCC 1A02616).</title>
        <authorList>
            <person name="Lai Q."/>
            <person name="Shao Z."/>
        </authorList>
    </citation>
    <scope>NUCLEOTIDE SEQUENCE [LARGE SCALE GENOMIC DNA]</scope>
    <source>
        <strain evidence="4 5">MCCC 1A02616</strain>
    </source>
</reference>
<feature type="transmembrane region" description="Helical" evidence="2">
    <location>
        <begin position="78"/>
        <end position="96"/>
    </location>
</feature>
<dbReference type="EMBL" id="JPWA01000008">
    <property type="protein sequence ID" value="RCK06338.1"/>
    <property type="molecule type" value="Genomic_DNA"/>
</dbReference>
<feature type="transmembrane region" description="Helical" evidence="2">
    <location>
        <begin position="102"/>
        <end position="122"/>
    </location>
</feature>
<evidence type="ECO:0000313" key="5">
    <source>
        <dbReference type="Proteomes" id="UP000252419"/>
    </source>
</evidence>
<dbReference type="InterPro" id="IPR036365">
    <property type="entry name" value="PGBD-like_sf"/>
</dbReference>
<feature type="transmembrane region" description="Helical" evidence="2">
    <location>
        <begin position="56"/>
        <end position="73"/>
    </location>
</feature>
<keyword evidence="5" id="KW-1185">Reference proteome</keyword>
<dbReference type="SUPFAM" id="SSF47090">
    <property type="entry name" value="PGBD-like"/>
    <property type="match status" value="1"/>
</dbReference>
<organism evidence="4 5">
    <name type="scientific">Thalassospira xianhensis MCCC 1A02616</name>
    <dbReference type="NCBI Taxonomy" id="1177929"/>
    <lineage>
        <taxon>Bacteria</taxon>
        <taxon>Pseudomonadati</taxon>
        <taxon>Pseudomonadota</taxon>
        <taxon>Alphaproteobacteria</taxon>
        <taxon>Rhodospirillales</taxon>
        <taxon>Thalassospiraceae</taxon>
        <taxon>Thalassospira</taxon>
    </lineage>
</organism>
<protein>
    <recommendedName>
        <fullName evidence="3">Peptidoglycan binding-like domain-containing protein</fullName>
    </recommendedName>
</protein>
<dbReference type="Gene3D" id="1.10.101.10">
    <property type="entry name" value="PGBD-like superfamily/PGBD"/>
    <property type="match status" value="1"/>
</dbReference>
<feature type="transmembrane region" description="Helical" evidence="2">
    <location>
        <begin position="630"/>
        <end position="650"/>
    </location>
</feature>
<name>A0A367UDM9_9PROT</name>
<dbReference type="Pfam" id="PF01471">
    <property type="entry name" value="PG_binding_1"/>
    <property type="match status" value="1"/>
</dbReference>
<dbReference type="InterPro" id="IPR002477">
    <property type="entry name" value="Peptidoglycan-bd-like"/>
</dbReference>
<accession>A0A367UDM9</accession>
<evidence type="ECO:0000256" key="1">
    <source>
        <dbReference type="SAM" id="MobiDB-lite"/>
    </source>
</evidence>
<evidence type="ECO:0000259" key="3">
    <source>
        <dbReference type="Pfam" id="PF01471"/>
    </source>
</evidence>
<keyword evidence="2" id="KW-0472">Membrane</keyword>
<feature type="transmembrane region" description="Helical" evidence="2">
    <location>
        <begin position="129"/>
        <end position="149"/>
    </location>
</feature>
<evidence type="ECO:0000313" key="4">
    <source>
        <dbReference type="EMBL" id="RCK06338.1"/>
    </source>
</evidence>
<feature type="domain" description="Peptidoglycan binding-like" evidence="3">
    <location>
        <begin position="745"/>
        <end position="774"/>
    </location>
</feature>
<feature type="region of interest" description="Disordered" evidence="1">
    <location>
        <begin position="704"/>
        <end position="725"/>
    </location>
</feature>
<comment type="caution">
    <text evidence="4">The sequence shown here is derived from an EMBL/GenBank/DDBJ whole genome shotgun (WGS) entry which is preliminary data.</text>
</comment>
<evidence type="ECO:0000256" key="2">
    <source>
        <dbReference type="SAM" id="Phobius"/>
    </source>
</evidence>
<keyword evidence="2" id="KW-0812">Transmembrane</keyword>
<dbReference type="RefSeq" id="WP_167443504.1">
    <property type="nucleotide sequence ID" value="NZ_JPWA01000008.1"/>
</dbReference>
<feature type="transmembrane region" description="Helical" evidence="2">
    <location>
        <begin position="588"/>
        <end position="618"/>
    </location>
</feature>
<gene>
    <name evidence="4" type="ORF">TH5_09050</name>
</gene>
<dbReference type="InterPro" id="IPR036366">
    <property type="entry name" value="PGBDSf"/>
</dbReference>
<keyword evidence="2" id="KW-1133">Transmembrane helix</keyword>
<dbReference type="Proteomes" id="UP000252419">
    <property type="component" value="Unassembled WGS sequence"/>
</dbReference>
<proteinExistence type="predicted"/>